<comment type="caution">
    <text evidence="2">The sequence shown here is derived from an EMBL/GenBank/DDBJ whole genome shotgun (WGS) entry which is preliminary data.</text>
</comment>
<feature type="region of interest" description="Disordered" evidence="1">
    <location>
        <begin position="87"/>
        <end position="115"/>
    </location>
</feature>
<dbReference type="EMBL" id="BAAAKV010000065">
    <property type="protein sequence ID" value="GAA1191720.1"/>
    <property type="molecule type" value="Genomic_DNA"/>
</dbReference>
<gene>
    <name evidence="2" type="ORF">GCM10009654_56400</name>
</gene>
<feature type="region of interest" description="Disordered" evidence="1">
    <location>
        <begin position="1"/>
        <end position="66"/>
    </location>
</feature>
<reference evidence="2 3" key="1">
    <citation type="journal article" date="2019" name="Int. J. Syst. Evol. Microbiol.">
        <title>The Global Catalogue of Microorganisms (GCM) 10K type strain sequencing project: providing services to taxonomists for standard genome sequencing and annotation.</title>
        <authorList>
            <consortium name="The Broad Institute Genomics Platform"/>
            <consortium name="The Broad Institute Genome Sequencing Center for Infectious Disease"/>
            <person name="Wu L."/>
            <person name="Ma J."/>
        </authorList>
    </citation>
    <scope>NUCLEOTIDE SEQUENCE [LARGE SCALE GENOMIC DNA]</scope>
    <source>
        <strain evidence="2 3">JCM 12696</strain>
    </source>
</reference>
<evidence type="ECO:0008006" key="4">
    <source>
        <dbReference type="Google" id="ProtNLM"/>
    </source>
</evidence>
<protein>
    <recommendedName>
        <fullName evidence="4">Transposase</fullName>
    </recommendedName>
</protein>
<feature type="compositionally biased region" description="Low complexity" evidence="1">
    <location>
        <begin position="42"/>
        <end position="56"/>
    </location>
</feature>
<proteinExistence type="predicted"/>
<accession>A0ABN1V376</accession>
<evidence type="ECO:0000313" key="2">
    <source>
        <dbReference type="EMBL" id="GAA1191720.1"/>
    </source>
</evidence>
<dbReference type="Proteomes" id="UP001501371">
    <property type="component" value="Unassembled WGS sequence"/>
</dbReference>
<name>A0ABN1V376_9ACTN</name>
<sequence>MRELRSSVVAGKSDGQGWRVLEGKRHGSADDGASYRSTWCVRAGHGRSSSGGADRGPAGRGGGCDGTELCDAPLAVDCPRRKNAEAVRKLGPDPAPVNPLAESFSGRPTETGGGT</sequence>
<evidence type="ECO:0000256" key="1">
    <source>
        <dbReference type="SAM" id="MobiDB-lite"/>
    </source>
</evidence>
<keyword evidence="3" id="KW-1185">Reference proteome</keyword>
<organism evidence="2 3">
    <name type="scientific">Streptomyces hebeiensis</name>
    <dbReference type="NCBI Taxonomy" id="229486"/>
    <lineage>
        <taxon>Bacteria</taxon>
        <taxon>Bacillati</taxon>
        <taxon>Actinomycetota</taxon>
        <taxon>Actinomycetes</taxon>
        <taxon>Kitasatosporales</taxon>
        <taxon>Streptomycetaceae</taxon>
        <taxon>Streptomyces</taxon>
    </lineage>
</organism>
<evidence type="ECO:0000313" key="3">
    <source>
        <dbReference type="Proteomes" id="UP001501371"/>
    </source>
</evidence>